<sequence>MEIHPVTRSVQKSPPKTSIAPSNFDVRKITIFKTNKNTFFNHYWGFLKKKKKNYCERKCCQKCFPLRWQFFFIIIILYILINFPYLELFQNGYFLDQNR</sequence>
<dbReference type="EMBL" id="HBUF01366133">
    <property type="protein sequence ID" value="CAG6723648.1"/>
    <property type="molecule type" value="Transcribed_RNA"/>
</dbReference>
<keyword evidence="1" id="KW-0812">Transmembrane</keyword>
<keyword evidence="1" id="KW-0472">Membrane</keyword>
<keyword evidence="1" id="KW-1133">Transmembrane helix</keyword>
<reference evidence="2" key="1">
    <citation type="submission" date="2021-05" db="EMBL/GenBank/DDBJ databases">
        <authorList>
            <person name="Alioto T."/>
            <person name="Alioto T."/>
            <person name="Gomez Garrido J."/>
        </authorList>
    </citation>
    <scope>NUCLEOTIDE SEQUENCE</scope>
</reference>
<organism evidence="2">
    <name type="scientific">Cacopsylla melanoneura</name>
    <dbReference type="NCBI Taxonomy" id="428564"/>
    <lineage>
        <taxon>Eukaryota</taxon>
        <taxon>Metazoa</taxon>
        <taxon>Ecdysozoa</taxon>
        <taxon>Arthropoda</taxon>
        <taxon>Hexapoda</taxon>
        <taxon>Insecta</taxon>
        <taxon>Pterygota</taxon>
        <taxon>Neoptera</taxon>
        <taxon>Paraneoptera</taxon>
        <taxon>Hemiptera</taxon>
        <taxon>Sternorrhyncha</taxon>
        <taxon>Psylloidea</taxon>
        <taxon>Psyllidae</taxon>
        <taxon>Psyllinae</taxon>
        <taxon>Cacopsylla</taxon>
    </lineage>
</organism>
<dbReference type="EMBL" id="HBUF01366132">
    <property type="protein sequence ID" value="CAG6723647.1"/>
    <property type="molecule type" value="Transcribed_RNA"/>
</dbReference>
<evidence type="ECO:0000256" key="1">
    <source>
        <dbReference type="SAM" id="Phobius"/>
    </source>
</evidence>
<name>A0A8D8Y8V9_9HEMI</name>
<protein>
    <submittedName>
        <fullName evidence="2">Uncharacterized protein</fullName>
    </submittedName>
</protein>
<accession>A0A8D8Y8V9</accession>
<proteinExistence type="predicted"/>
<evidence type="ECO:0000313" key="2">
    <source>
        <dbReference type="EMBL" id="CAG6723648.1"/>
    </source>
</evidence>
<feature type="transmembrane region" description="Helical" evidence="1">
    <location>
        <begin position="66"/>
        <end position="86"/>
    </location>
</feature>
<dbReference type="AlphaFoldDB" id="A0A8D8Y8V9"/>